<protein>
    <submittedName>
        <fullName evidence="2">Pacrg-like protein</fullName>
    </submittedName>
</protein>
<feature type="region of interest" description="Disordered" evidence="1">
    <location>
        <begin position="1"/>
        <end position="27"/>
    </location>
</feature>
<dbReference type="AlphaFoldDB" id="A0A061RUP9"/>
<accession>A0A061RUP9</accession>
<evidence type="ECO:0000256" key="1">
    <source>
        <dbReference type="SAM" id="MobiDB-lite"/>
    </source>
</evidence>
<reference evidence="2" key="1">
    <citation type="submission" date="2014-05" db="EMBL/GenBank/DDBJ databases">
        <title>The transcriptome of the halophilic microalga Tetraselmis sp. GSL018 isolated from the Great Salt Lake, Utah.</title>
        <authorList>
            <person name="Jinkerson R.E."/>
            <person name="D'Adamo S."/>
            <person name="Posewitz M.C."/>
        </authorList>
    </citation>
    <scope>NUCLEOTIDE SEQUENCE</scope>
    <source>
        <strain evidence="2">GSL018</strain>
    </source>
</reference>
<organism evidence="2">
    <name type="scientific">Tetraselmis sp. GSL018</name>
    <dbReference type="NCBI Taxonomy" id="582737"/>
    <lineage>
        <taxon>Eukaryota</taxon>
        <taxon>Viridiplantae</taxon>
        <taxon>Chlorophyta</taxon>
        <taxon>core chlorophytes</taxon>
        <taxon>Chlorodendrophyceae</taxon>
        <taxon>Chlorodendrales</taxon>
        <taxon>Chlorodendraceae</taxon>
        <taxon>Tetraselmis</taxon>
    </lineage>
</organism>
<evidence type="ECO:0000313" key="2">
    <source>
        <dbReference type="EMBL" id="JAC74494.1"/>
    </source>
</evidence>
<sequence>MEELDHHRVHSRYNRTRSSAQHSKNGKAEINVRVIREEVPGHCSASSKDNVQTIPQYSCEDGMRPKRILKPNNGQERYCSEPKIKKGVTQAPGKKDTCGLQLSISAGEFPAKPLPREHVRSSQVLRPSMKGKSSSKLCRSAKDPFLKISPTSTPFGAAYAAGAIPCRIFHGSVSLPNTAKQTQAKGKLRS</sequence>
<dbReference type="EMBL" id="GBEZ01011278">
    <property type="protein sequence ID" value="JAC74494.1"/>
    <property type="molecule type" value="Transcribed_RNA"/>
</dbReference>
<feature type="region of interest" description="Disordered" evidence="1">
    <location>
        <begin position="111"/>
        <end position="136"/>
    </location>
</feature>
<name>A0A061RUP9_9CHLO</name>
<gene>
    <name evidence="2" type="ORF">TSPGSL018_25779</name>
</gene>
<proteinExistence type="predicted"/>
<feature type="compositionally biased region" description="Polar residues" evidence="1">
    <location>
        <begin position="121"/>
        <end position="136"/>
    </location>
</feature>